<gene>
    <name evidence="1" type="ordered locus">TEPIRE1_2110</name>
</gene>
<evidence type="ECO:0000313" key="1">
    <source>
        <dbReference type="EMBL" id="CCP26934.1"/>
    </source>
</evidence>
<dbReference type="InterPro" id="IPR014710">
    <property type="entry name" value="RmlC-like_jellyroll"/>
</dbReference>
<proteinExistence type="predicted"/>
<name>F4LQT5_TEPAE</name>
<accession>L0S390</accession>
<dbReference type="AlphaFoldDB" id="F4LQT5"/>
<accession>F4LQT5</accession>
<dbReference type="eggNOG" id="COG0662">
    <property type="taxonomic scope" value="Bacteria"/>
</dbReference>
<organism evidence="1 2">
    <name type="scientific">Tepidanaerobacter acetatoxydans (strain DSM 21804 / JCM 16047 / Re1)</name>
    <dbReference type="NCBI Taxonomy" id="1209989"/>
    <lineage>
        <taxon>Bacteria</taxon>
        <taxon>Bacillati</taxon>
        <taxon>Bacillota</taxon>
        <taxon>Clostridia</taxon>
        <taxon>Thermosediminibacterales</taxon>
        <taxon>Tepidanaerobacteraceae</taxon>
        <taxon>Tepidanaerobacter</taxon>
    </lineage>
</organism>
<evidence type="ECO:0008006" key="3">
    <source>
        <dbReference type="Google" id="ProtNLM"/>
    </source>
</evidence>
<protein>
    <recommendedName>
        <fullName evidence="3">Cupin 2 conserved barrel domain protein</fullName>
    </recommendedName>
</protein>
<dbReference type="OrthoDB" id="2083387at2"/>
<evidence type="ECO:0000313" key="2">
    <source>
        <dbReference type="Proteomes" id="UP000010802"/>
    </source>
</evidence>
<dbReference type="RefSeq" id="WP_013779010.1">
    <property type="nucleotide sequence ID" value="NC_015519.1"/>
</dbReference>
<reference evidence="2" key="1">
    <citation type="journal article" date="2013" name="Genome Announc.">
        <title>First genome sequence of a syntrophic acetate-oxidizing bacterium, Tepidanaerobacter acetatoxydans strain Re1.</title>
        <authorList>
            <person name="Manzoor S."/>
            <person name="Bongcam-Rudloff E."/>
            <person name="Schnurer A."/>
            <person name="Muller B."/>
        </authorList>
    </citation>
    <scope>NUCLEOTIDE SEQUENCE [LARGE SCALE GENOMIC DNA]</scope>
    <source>
        <strain evidence="2">Re1</strain>
    </source>
</reference>
<dbReference type="STRING" id="1209989.TepRe1_1960"/>
<keyword evidence="2" id="KW-1185">Reference proteome</keyword>
<dbReference type="HOGENOM" id="CLU_1978118_0_0_9"/>
<dbReference type="Gene3D" id="2.60.120.10">
    <property type="entry name" value="Jelly Rolls"/>
    <property type="match status" value="1"/>
</dbReference>
<sequence length="122" mass="13727">MRMIEKEQAVIKHCKARTIYGMIEDGGVIKSDQMTMGIARFDKNLGPMNPHAHPEEGMYVIDCANAYIRWGSPADALGERELIKPGMIIFVPEGEWHVFEFEDGGFLDIVFCLPVGSIDRPE</sequence>
<dbReference type="KEGG" id="tep:TepRe1_1960"/>
<dbReference type="Proteomes" id="UP000010802">
    <property type="component" value="Chromosome"/>
</dbReference>
<dbReference type="KEGG" id="tae:TepiRe1_2110"/>
<dbReference type="SUPFAM" id="SSF51182">
    <property type="entry name" value="RmlC-like cupins"/>
    <property type="match status" value="1"/>
</dbReference>
<dbReference type="InterPro" id="IPR011051">
    <property type="entry name" value="RmlC_Cupin_sf"/>
</dbReference>
<dbReference type="PATRIC" id="fig|1209989.3.peg.2431"/>
<dbReference type="EMBL" id="HF563609">
    <property type="protein sequence ID" value="CCP26934.1"/>
    <property type="molecule type" value="Genomic_DNA"/>
</dbReference>